<dbReference type="AlphaFoldDB" id="A0A5B7J288"/>
<reference evidence="1 2" key="1">
    <citation type="submission" date="2019-05" db="EMBL/GenBank/DDBJ databases">
        <title>Another draft genome of Portunus trituberculatus and its Hox gene families provides insights of decapod evolution.</title>
        <authorList>
            <person name="Jeong J.-H."/>
            <person name="Song I."/>
            <person name="Kim S."/>
            <person name="Choi T."/>
            <person name="Kim D."/>
            <person name="Ryu S."/>
            <person name="Kim W."/>
        </authorList>
    </citation>
    <scope>NUCLEOTIDE SEQUENCE [LARGE SCALE GENOMIC DNA]</scope>
    <source>
        <tissue evidence="1">Muscle</tissue>
    </source>
</reference>
<name>A0A5B7J288_PORTR</name>
<accession>A0A5B7J288</accession>
<evidence type="ECO:0000313" key="2">
    <source>
        <dbReference type="Proteomes" id="UP000324222"/>
    </source>
</evidence>
<organism evidence="1 2">
    <name type="scientific">Portunus trituberculatus</name>
    <name type="common">Swimming crab</name>
    <name type="synonym">Neptunus trituberculatus</name>
    <dbReference type="NCBI Taxonomy" id="210409"/>
    <lineage>
        <taxon>Eukaryota</taxon>
        <taxon>Metazoa</taxon>
        <taxon>Ecdysozoa</taxon>
        <taxon>Arthropoda</taxon>
        <taxon>Crustacea</taxon>
        <taxon>Multicrustacea</taxon>
        <taxon>Malacostraca</taxon>
        <taxon>Eumalacostraca</taxon>
        <taxon>Eucarida</taxon>
        <taxon>Decapoda</taxon>
        <taxon>Pleocyemata</taxon>
        <taxon>Brachyura</taxon>
        <taxon>Eubrachyura</taxon>
        <taxon>Portunoidea</taxon>
        <taxon>Portunidae</taxon>
        <taxon>Portuninae</taxon>
        <taxon>Portunus</taxon>
    </lineage>
</organism>
<protein>
    <submittedName>
        <fullName evidence="1">Uncharacterized protein</fullName>
    </submittedName>
</protein>
<dbReference type="EMBL" id="VSRR010078675">
    <property type="protein sequence ID" value="MPC88709.1"/>
    <property type="molecule type" value="Genomic_DNA"/>
</dbReference>
<proteinExistence type="predicted"/>
<keyword evidence="2" id="KW-1185">Reference proteome</keyword>
<dbReference type="Proteomes" id="UP000324222">
    <property type="component" value="Unassembled WGS sequence"/>
</dbReference>
<comment type="caution">
    <text evidence="1">The sequence shown here is derived from an EMBL/GenBank/DDBJ whole genome shotgun (WGS) entry which is preliminary data.</text>
</comment>
<sequence>MMQHIKIWRDAATGITRTPGTVTRRGVVVCKGLTSQVKRDAPEVLTFGRHRSLGQPSPGAAGRG</sequence>
<gene>
    <name evidence="1" type="ORF">E2C01_083628</name>
</gene>
<evidence type="ECO:0000313" key="1">
    <source>
        <dbReference type="EMBL" id="MPC88709.1"/>
    </source>
</evidence>